<accession>A0ABQ3Z6R4</accession>
<evidence type="ECO:0000313" key="1">
    <source>
        <dbReference type="EMBL" id="GIE05523.1"/>
    </source>
</evidence>
<comment type="caution">
    <text evidence="1">The sequence shown here is derived from an EMBL/GenBank/DDBJ whole genome shotgun (WGS) entry which is preliminary data.</text>
</comment>
<keyword evidence="2" id="KW-1185">Reference proteome</keyword>
<evidence type="ECO:0000313" key="2">
    <source>
        <dbReference type="Proteomes" id="UP000637628"/>
    </source>
</evidence>
<proteinExistence type="predicted"/>
<sequence>MVRPSRAAAGPSDGFRYRLRQHPRRAGHLRLRTSCSRIPIPHRSDTAAASMRTHSKAFTRRLAAKGEKRTRNRAAILQSDVIQTDGAYPYTDRANHAGAC</sequence>
<name>A0ABQ3Z6R4_9ACTN</name>
<gene>
    <name evidence="1" type="ORF">Adu01nite_68730</name>
</gene>
<organism evidence="1 2">
    <name type="scientific">Paractinoplanes durhamensis</name>
    <dbReference type="NCBI Taxonomy" id="113563"/>
    <lineage>
        <taxon>Bacteria</taxon>
        <taxon>Bacillati</taxon>
        <taxon>Actinomycetota</taxon>
        <taxon>Actinomycetes</taxon>
        <taxon>Micromonosporales</taxon>
        <taxon>Micromonosporaceae</taxon>
        <taxon>Paractinoplanes</taxon>
    </lineage>
</organism>
<dbReference type="EMBL" id="BOML01000056">
    <property type="protein sequence ID" value="GIE05523.1"/>
    <property type="molecule type" value="Genomic_DNA"/>
</dbReference>
<reference evidence="1 2" key="1">
    <citation type="submission" date="2021-01" db="EMBL/GenBank/DDBJ databases">
        <title>Whole genome shotgun sequence of Actinoplanes durhamensis NBRC 14914.</title>
        <authorList>
            <person name="Komaki H."/>
            <person name="Tamura T."/>
        </authorList>
    </citation>
    <scope>NUCLEOTIDE SEQUENCE [LARGE SCALE GENOMIC DNA]</scope>
    <source>
        <strain evidence="1 2">NBRC 14914</strain>
    </source>
</reference>
<protein>
    <submittedName>
        <fullName evidence="1">Uncharacterized protein</fullName>
    </submittedName>
</protein>
<dbReference type="Proteomes" id="UP000637628">
    <property type="component" value="Unassembled WGS sequence"/>
</dbReference>